<accession>N6X2Y7</accession>
<dbReference type="Proteomes" id="UP000013015">
    <property type="component" value="Unassembled WGS sequence"/>
</dbReference>
<comment type="caution">
    <text evidence="1">The sequence shown here is derived from an EMBL/GenBank/DDBJ whole genome shotgun (WGS) entry which is preliminary data.</text>
</comment>
<proteinExistence type="predicted"/>
<evidence type="ECO:0000313" key="2">
    <source>
        <dbReference type="Proteomes" id="UP000013015"/>
    </source>
</evidence>
<evidence type="ECO:0000313" key="1">
    <source>
        <dbReference type="EMBL" id="ENO18081.1"/>
    </source>
</evidence>
<dbReference type="EMBL" id="AQHZ01000020">
    <property type="protein sequence ID" value="ENO18081.1"/>
    <property type="molecule type" value="Genomic_DNA"/>
</dbReference>
<name>N6X2Y7_9ACTO</name>
<dbReference type="HOGENOM" id="CLU_2968862_0_0_11"/>
<keyword evidence="2" id="KW-1185">Reference proteome</keyword>
<protein>
    <submittedName>
        <fullName evidence="1">Uncharacterized protein</fullName>
    </submittedName>
</protein>
<dbReference type="AlphaFoldDB" id="N6X2Y7"/>
<organism evidence="1 2">
    <name type="scientific">Schaalia cardiffensis F0333</name>
    <dbReference type="NCBI Taxonomy" id="888050"/>
    <lineage>
        <taxon>Bacteria</taxon>
        <taxon>Bacillati</taxon>
        <taxon>Actinomycetota</taxon>
        <taxon>Actinomycetes</taxon>
        <taxon>Actinomycetales</taxon>
        <taxon>Actinomycetaceae</taxon>
        <taxon>Schaalia</taxon>
    </lineage>
</organism>
<reference evidence="1 2" key="1">
    <citation type="submission" date="2013-03" db="EMBL/GenBank/DDBJ databases">
        <title>Reference genome for the Human Microbiome Project.</title>
        <authorList>
            <person name="Aqrawi P."/>
            <person name="Ayvaz T."/>
            <person name="Bess C."/>
            <person name="Blankenburg K."/>
            <person name="Coyle M."/>
            <person name="Deng J."/>
            <person name="Forbes L."/>
            <person name="Fowler G."/>
            <person name="Francisco L."/>
            <person name="Fu Q."/>
            <person name="Gibbs R."/>
            <person name="Gross S."/>
            <person name="Gubbala S."/>
            <person name="Hale W."/>
            <person name="Hemphill L."/>
            <person name="Highlander S."/>
            <person name="Hirani K."/>
            <person name="Jackson L."/>
            <person name="Jakkamsetti A."/>
            <person name="Javaid M."/>
            <person name="Jayaseelan J.C."/>
            <person name="Jiang H."/>
            <person name="Joshi V."/>
            <person name="Korchina V."/>
            <person name="Kovar C."/>
            <person name="Lara F."/>
            <person name="Lee S."/>
            <person name="Liu Y."/>
            <person name="Mata R."/>
            <person name="Mathew T."/>
            <person name="Munidasa M."/>
            <person name="Muzny D."/>
            <person name="Nazareth L."/>
            <person name="Ngo R."/>
            <person name="Nguyen L."/>
            <person name="Nguyen N."/>
            <person name="Okwuonu G."/>
            <person name="Ongeri F."/>
            <person name="Palculict T."/>
            <person name="Patil S."/>
            <person name="Petrosino J."/>
            <person name="Pham C."/>
            <person name="Pham P."/>
            <person name="Pu L.-L."/>
            <person name="Qin X."/>
            <person name="Qu J."/>
            <person name="Reid J."/>
            <person name="Ross M."/>
            <person name="Ruth R."/>
            <person name="Saada N."/>
            <person name="San Lucas F."/>
            <person name="Santibanez J."/>
            <person name="Shang Y."/>
            <person name="Simmons D."/>
            <person name="Song X.-Z."/>
            <person name="Tang L.-Y."/>
            <person name="Thornton R."/>
            <person name="Warren J."/>
            <person name="Weissenberger G."/>
            <person name="Wilczek-Boney K."/>
            <person name="Worley K."/>
            <person name="Youmans B."/>
            <person name="Zhang J."/>
            <person name="Zhang L."/>
            <person name="Zhao Z."/>
            <person name="Zhou C."/>
            <person name="Zhu D."/>
            <person name="Zhu Y."/>
        </authorList>
    </citation>
    <scope>NUCLEOTIDE SEQUENCE [LARGE SCALE GENOMIC DNA]</scope>
    <source>
        <strain evidence="1 2">F0333</strain>
    </source>
</reference>
<dbReference type="PATRIC" id="fig|888050.3.peg.1147"/>
<sequence length="58" mass="6415">MKSTRSVPLPIFGGSPGPFVLEKAPAGVTRAKQFKTYAEQVDVLRAREMHIDDQSQVE</sequence>
<gene>
    <name evidence="1" type="ORF">HMPREF9004_1206</name>
</gene>